<protein>
    <submittedName>
        <fullName evidence="2">Uncharacterized protein</fullName>
    </submittedName>
</protein>
<keyword evidence="3" id="KW-1185">Reference proteome</keyword>
<evidence type="ECO:0000256" key="1">
    <source>
        <dbReference type="SAM" id="SignalP"/>
    </source>
</evidence>
<name>A0ABT8WFX6_9FLAO</name>
<dbReference type="EMBL" id="JAUOEK010000177">
    <property type="protein sequence ID" value="MDO5971892.1"/>
    <property type="molecule type" value="Genomic_DNA"/>
</dbReference>
<comment type="caution">
    <text evidence="2">The sequence shown here is derived from an EMBL/GenBank/DDBJ whole genome shotgun (WGS) entry which is preliminary data.</text>
</comment>
<accession>A0ABT8WFX6</accession>
<proteinExistence type="predicted"/>
<gene>
    <name evidence="2" type="ORF">Q4Q35_18985</name>
</gene>
<feature type="chain" id="PRO_5046352192" evidence="1">
    <location>
        <begin position="20"/>
        <end position="214"/>
    </location>
</feature>
<dbReference type="Proteomes" id="UP001176883">
    <property type="component" value="Unassembled WGS sequence"/>
</dbReference>
<feature type="signal peptide" evidence="1">
    <location>
        <begin position="1"/>
        <end position="19"/>
    </location>
</feature>
<organism evidence="2 3">
    <name type="scientific">Flavivirga aquimarina</name>
    <dbReference type="NCBI Taxonomy" id="2027862"/>
    <lineage>
        <taxon>Bacteria</taxon>
        <taxon>Pseudomonadati</taxon>
        <taxon>Bacteroidota</taxon>
        <taxon>Flavobacteriia</taxon>
        <taxon>Flavobacteriales</taxon>
        <taxon>Flavobacteriaceae</taxon>
        <taxon>Flavivirga</taxon>
    </lineage>
</organism>
<evidence type="ECO:0000313" key="3">
    <source>
        <dbReference type="Proteomes" id="UP001176883"/>
    </source>
</evidence>
<evidence type="ECO:0000313" key="2">
    <source>
        <dbReference type="EMBL" id="MDO5971892.1"/>
    </source>
</evidence>
<reference evidence="2" key="1">
    <citation type="submission" date="2023-07" db="EMBL/GenBank/DDBJ databases">
        <title>Two novel species in the genus Flavivirga.</title>
        <authorList>
            <person name="Kwon K."/>
        </authorList>
    </citation>
    <scope>NUCLEOTIDE SEQUENCE</scope>
    <source>
        <strain evidence="2">KCTC 52353</strain>
    </source>
</reference>
<keyword evidence="1" id="KW-0732">Signal</keyword>
<sequence length="214" mass="25209">MRKLLILTLLLILSTNSYAGAGLAFRYKIELQNGNEKITGYVYHYTYSDGFKSDKESFLKYFSREFHNTPYIYTEVHSLNLSENFELDFFLPRNRIKFSPKKIIDVKLFEKKQFGVGDKILLIQNEKVYNLIGVKNFQEERVDYKLAENCNISIVDFSMKADLKKIKMNLNSLIEKHYNNELESVNQGFFKAFNQFKEKMCIDNVLIFNYCSAL</sequence>
<dbReference type="RefSeq" id="WP_303279608.1">
    <property type="nucleotide sequence ID" value="NZ_JAUOEK010000177.1"/>
</dbReference>